<accession>A0A4U8UKF6</accession>
<organism evidence="2 3">
    <name type="scientific">Steinernema carpocapsae</name>
    <name type="common">Entomopathogenic nematode</name>
    <dbReference type="NCBI Taxonomy" id="34508"/>
    <lineage>
        <taxon>Eukaryota</taxon>
        <taxon>Metazoa</taxon>
        <taxon>Ecdysozoa</taxon>
        <taxon>Nematoda</taxon>
        <taxon>Chromadorea</taxon>
        <taxon>Rhabditida</taxon>
        <taxon>Tylenchina</taxon>
        <taxon>Panagrolaimomorpha</taxon>
        <taxon>Strongyloidoidea</taxon>
        <taxon>Steinernematidae</taxon>
        <taxon>Steinernema</taxon>
    </lineage>
</organism>
<dbReference type="AlphaFoldDB" id="A0A4U8UKF6"/>
<feature type="region of interest" description="Disordered" evidence="1">
    <location>
        <begin position="43"/>
        <end position="65"/>
    </location>
</feature>
<evidence type="ECO:0000313" key="3">
    <source>
        <dbReference type="Proteomes" id="UP000298663"/>
    </source>
</evidence>
<reference evidence="2 3" key="1">
    <citation type="journal article" date="2015" name="Genome Biol.">
        <title>Comparative genomics of Steinernema reveals deeply conserved gene regulatory networks.</title>
        <authorList>
            <person name="Dillman A.R."/>
            <person name="Macchietto M."/>
            <person name="Porter C.F."/>
            <person name="Rogers A."/>
            <person name="Williams B."/>
            <person name="Antoshechkin I."/>
            <person name="Lee M.M."/>
            <person name="Goodwin Z."/>
            <person name="Lu X."/>
            <person name="Lewis E.E."/>
            <person name="Goodrich-Blair H."/>
            <person name="Stock S.P."/>
            <person name="Adams B.J."/>
            <person name="Sternberg P.W."/>
            <person name="Mortazavi A."/>
        </authorList>
    </citation>
    <scope>NUCLEOTIDE SEQUENCE [LARGE SCALE GENOMIC DNA]</scope>
    <source>
        <strain evidence="2 3">ALL</strain>
    </source>
</reference>
<name>A0A4U8UKF6_STECR</name>
<gene>
    <name evidence="2" type="ORF">L596_001091</name>
</gene>
<comment type="caution">
    <text evidence="2">The sequence shown here is derived from an EMBL/GenBank/DDBJ whole genome shotgun (WGS) entry which is preliminary data.</text>
</comment>
<dbReference type="EMBL" id="AZBU02000001">
    <property type="protein sequence ID" value="TMS33332.1"/>
    <property type="molecule type" value="Genomic_DNA"/>
</dbReference>
<reference evidence="2 3" key="2">
    <citation type="journal article" date="2019" name="G3 (Bethesda)">
        <title>Hybrid Assembly of the Genome of the Entomopathogenic Nematode Steinernema carpocapsae Identifies the X-Chromosome.</title>
        <authorList>
            <person name="Serra L."/>
            <person name="Macchietto M."/>
            <person name="Macias-Munoz A."/>
            <person name="McGill C.J."/>
            <person name="Rodriguez I.M."/>
            <person name="Rodriguez B."/>
            <person name="Murad R."/>
            <person name="Mortazavi A."/>
        </authorList>
    </citation>
    <scope>NUCLEOTIDE SEQUENCE [LARGE SCALE GENOMIC DNA]</scope>
    <source>
        <strain evidence="2 3">ALL</strain>
    </source>
</reference>
<dbReference type="Proteomes" id="UP000298663">
    <property type="component" value="Unassembled WGS sequence"/>
</dbReference>
<feature type="region of interest" description="Disordered" evidence="1">
    <location>
        <begin position="89"/>
        <end position="177"/>
    </location>
</feature>
<sequence length="546" mass="62981">MPNSTVDVLHQLEERIARIEDRRSHALKQQKDDFEKLESRIQRIEEREEPNDDRKELKVSNAHEGLKRVSSEGGTFWISTHVVLGKCDAESEARGDEKREREAQKRNGSPEEAAREQGKRWQEARNGIGVPKEGDQMVTTGSISPWRAARRQGRRGRESQKRNCKAERSVQEDDGRTSTFQLASNVVPMEPPRLGHLVPYQKGVAQFVRSFDDPQRATNSTQVAQERFNKNHPCQDTQKRVQIVVLRSNKNAGAEKQFWGDRVLDSFGFSVNGSINQRTHSSRTTASCRLLNESPTTLWTCEVKFLIHIQDSELTYEAEHTFSSFDMIMEKSNLKKFKTPVELIEDLDELKVLVTVEIKIVKKFVKDLSSCQNLLFNGFQAARFQVYGADLMLSIECLNDYSPTFVLKLQGIKDCPDKEQNLEGLMMVLSVVLDIFPLSDRNHRSWHLMLREAMFFELHQLLDQSEDYLCRQAAGVTEQEKFDIAFEFGMERLLNDLMKTMDIERVRLCYRDEYGYQPYKTKSENCFGAPEERIVLFAKSLYISGN</sequence>
<proteinExistence type="predicted"/>
<feature type="compositionally biased region" description="Basic and acidic residues" evidence="1">
    <location>
        <begin position="155"/>
        <end position="176"/>
    </location>
</feature>
<keyword evidence="3" id="KW-1185">Reference proteome</keyword>
<protein>
    <submittedName>
        <fullName evidence="2">Uncharacterized protein</fullName>
    </submittedName>
</protein>
<feature type="compositionally biased region" description="Basic and acidic residues" evidence="1">
    <location>
        <begin position="89"/>
        <end position="123"/>
    </location>
</feature>
<evidence type="ECO:0000313" key="2">
    <source>
        <dbReference type="EMBL" id="TMS33332.1"/>
    </source>
</evidence>
<evidence type="ECO:0000256" key="1">
    <source>
        <dbReference type="SAM" id="MobiDB-lite"/>
    </source>
</evidence>
<feature type="compositionally biased region" description="Basic and acidic residues" evidence="1">
    <location>
        <begin position="43"/>
        <end position="58"/>
    </location>
</feature>